<dbReference type="EMBL" id="JANAVB010032182">
    <property type="protein sequence ID" value="KAJ6810907.1"/>
    <property type="molecule type" value="Genomic_DNA"/>
</dbReference>
<name>A0AAX6F3A4_IRIPA</name>
<protein>
    <submittedName>
        <fullName evidence="1">Pollen-specific leucine-rich repeat extensin-like protein 4</fullName>
    </submittedName>
</protein>
<reference evidence="1" key="1">
    <citation type="journal article" date="2023" name="GigaByte">
        <title>Genome assembly of the bearded iris, Iris pallida Lam.</title>
        <authorList>
            <person name="Bruccoleri R.E."/>
            <person name="Oakeley E.J."/>
            <person name="Faust A.M.E."/>
            <person name="Altorfer M."/>
            <person name="Dessus-Babus S."/>
            <person name="Burckhardt D."/>
            <person name="Oertli M."/>
            <person name="Naumann U."/>
            <person name="Petersen F."/>
            <person name="Wong J."/>
        </authorList>
    </citation>
    <scope>NUCLEOTIDE SEQUENCE</scope>
    <source>
        <strain evidence="1">GSM-AAB239-AS_SAM_17_03QT</strain>
    </source>
</reference>
<evidence type="ECO:0000313" key="3">
    <source>
        <dbReference type="Proteomes" id="UP001140949"/>
    </source>
</evidence>
<evidence type="ECO:0000313" key="1">
    <source>
        <dbReference type="EMBL" id="KAJ6810907.1"/>
    </source>
</evidence>
<evidence type="ECO:0000313" key="2">
    <source>
        <dbReference type="EMBL" id="KAJ6822307.1"/>
    </source>
</evidence>
<proteinExistence type="predicted"/>
<dbReference type="EMBL" id="JANAVB010024400">
    <property type="protein sequence ID" value="KAJ6822307.1"/>
    <property type="molecule type" value="Genomic_DNA"/>
</dbReference>
<gene>
    <name evidence="1" type="ORF">M6B38_105045</name>
    <name evidence="2" type="ORF">M6B38_388730</name>
</gene>
<dbReference type="Proteomes" id="UP001140949">
    <property type="component" value="Unassembled WGS sequence"/>
</dbReference>
<keyword evidence="3" id="KW-1185">Reference proteome</keyword>
<reference evidence="1" key="2">
    <citation type="submission" date="2023-04" db="EMBL/GenBank/DDBJ databases">
        <authorList>
            <person name="Bruccoleri R.E."/>
            <person name="Oakeley E.J."/>
            <person name="Faust A.-M."/>
            <person name="Dessus-Babus S."/>
            <person name="Altorfer M."/>
            <person name="Burckhardt D."/>
            <person name="Oertli M."/>
            <person name="Naumann U."/>
            <person name="Petersen F."/>
            <person name="Wong J."/>
        </authorList>
    </citation>
    <scope>NUCLEOTIDE SEQUENCE</scope>
    <source>
        <strain evidence="1">GSM-AAB239-AS_SAM_17_03QT</strain>
        <tissue evidence="1">Leaf</tissue>
    </source>
</reference>
<dbReference type="AlphaFoldDB" id="A0AAX6F3A4"/>
<accession>A0AAX6F3A4</accession>
<comment type="caution">
    <text evidence="1">The sequence shown here is derived from an EMBL/GenBank/DDBJ whole genome shotgun (WGS) entry which is preliminary data.</text>
</comment>
<sequence length="50" mass="5221">MAVGGRVDRVGAMTCPDGIGRSREEVVVALSLGQLGCCVEECGLGWPDDR</sequence>
<organism evidence="1 3">
    <name type="scientific">Iris pallida</name>
    <name type="common">Sweet iris</name>
    <dbReference type="NCBI Taxonomy" id="29817"/>
    <lineage>
        <taxon>Eukaryota</taxon>
        <taxon>Viridiplantae</taxon>
        <taxon>Streptophyta</taxon>
        <taxon>Embryophyta</taxon>
        <taxon>Tracheophyta</taxon>
        <taxon>Spermatophyta</taxon>
        <taxon>Magnoliopsida</taxon>
        <taxon>Liliopsida</taxon>
        <taxon>Asparagales</taxon>
        <taxon>Iridaceae</taxon>
        <taxon>Iridoideae</taxon>
        <taxon>Irideae</taxon>
        <taxon>Iris</taxon>
    </lineage>
</organism>